<dbReference type="Proteomes" id="UP000593564">
    <property type="component" value="Unassembled WGS sequence"/>
</dbReference>
<dbReference type="GO" id="GO:0006355">
    <property type="term" value="P:regulation of DNA-templated transcription"/>
    <property type="evidence" value="ECO:0007669"/>
    <property type="project" value="InterPro"/>
</dbReference>
<reference evidence="2 3" key="2">
    <citation type="submission" date="2020-07" db="EMBL/GenBank/DDBJ databases">
        <title>Genome assembly of wild tea tree DASZ reveals pedigree and selection history of tea varieties.</title>
        <authorList>
            <person name="Zhang W."/>
        </authorList>
    </citation>
    <scope>NUCLEOTIDE SEQUENCE [LARGE SCALE GENOMIC DNA]</scope>
    <source>
        <strain evidence="3">cv. G240</strain>
        <tissue evidence="2">Leaf</tissue>
    </source>
</reference>
<organism evidence="2 3">
    <name type="scientific">Camellia sinensis</name>
    <name type="common">Tea plant</name>
    <name type="synonym">Thea sinensis</name>
    <dbReference type="NCBI Taxonomy" id="4442"/>
    <lineage>
        <taxon>Eukaryota</taxon>
        <taxon>Viridiplantae</taxon>
        <taxon>Streptophyta</taxon>
        <taxon>Embryophyta</taxon>
        <taxon>Tracheophyta</taxon>
        <taxon>Spermatophyta</taxon>
        <taxon>Magnoliopsida</taxon>
        <taxon>eudicotyledons</taxon>
        <taxon>Gunneridae</taxon>
        <taxon>Pentapetalae</taxon>
        <taxon>asterids</taxon>
        <taxon>Ericales</taxon>
        <taxon>Theaceae</taxon>
        <taxon>Camellia</taxon>
    </lineage>
</organism>
<dbReference type="EMBL" id="JACBKZ010000013">
    <property type="protein sequence ID" value="KAF5936219.1"/>
    <property type="molecule type" value="Genomic_DNA"/>
</dbReference>
<name>A0A7J7G680_CAMSI</name>
<reference evidence="3" key="1">
    <citation type="journal article" date="2020" name="Nat. Commun.">
        <title>Genome assembly of wild tea tree DASZ reveals pedigree and selection history of tea varieties.</title>
        <authorList>
            <person name="Zhang W."/>
            <person name="Zhang Y."/>
            <person name="Qiu H."/>
            <person name="Guo Y."/>
            <person name="Wan H."/>
            <person name="Zhang X."/>
            <person name="Scossa F."/>
            <person name="Alseekh S."/>
            <person name="Zhang Q."/>
            <person name="Wang P."/>
            <person name="Xu L."/>
            <person name="Schmidt M.H."/>
            <person name="Jia X."/>
            <person name="Li D."/>
            <person name="Zhu A."/>
            <person name="Guo F."/>
            <person name="Chen W."/>
            <person name="Ni D."/>
            <person name="Usadel B."/>
            <person name="Fernie A.R."/>
            <person name="Wen W."/>
        </authorList>
    </citation>
    <scope>NUCLEOTIDE SEQUENCE [LARGE SCALE GENOMIC DNA]</scope>
    <source>
        <strain evidence="3">cv. G240</strain>
    </source>
</reference>
<proteinExistence type="predicted"/>
<keyword evidence="1" id="KW-0539">Nucleus</keyword>
<evidence type="ECO:0000313" key="3">
    <source>
        <dbReference type="Proteomes" id="UP000593564"/>
    </source>
</evidence>
<sequence length="691" mass="78538">MMPRPGPRPYECVRRAWHSDRHQPIRGSLIKEIFRVVNEIHGSATKKNKEWQEKLPIVVLKAEEIMYSKANSEAEYMDLKTLWDRANDAINTIIRRDESTETGEFLQPCIEAALYLGCIPRRASRSQRNSNPRCYLSVSTPDQTCVSPSNLENIYHANHITNPPFMSHNSNFTKPNTMNFTVLDSESHKLPFLSENFPPCSNTRCLPTEAYASSNSCSVYPLYYGNPLQSQESQESQFCFHIPPNLNSDNPKTLKIGHLQNLFPCDVDASNQIPQADLRDTPENLPGIGCDLSLRLGPLSVPCISIENSWPQEVEDVERSKLNDDLKPWMDKEFSFFPKSNVDDDPLDSYSSKWSSEAEDMNVEMTMRKRKAVFSYPSEDGQFCWQPKLPSNHLTGKMSNAGVHPWTPLQVERSFHFLLAFCKMKFIRTSGRRPLMKKREEVELVDEADDNDNEAVNKKPVPSSLLIQKSLHELSATLFATANFLLTCLIGTDPLFFYLPAHQSRVIKPQNVCLVATLKEPLTQCVDDVVSVDVDLQHKEMIIPTYYVNPRHAIVTLGVLLDLIPYLIKRHKFFQCLELFRAKESNEGLVMQDRYWAESGLQDSLDVKMLVRELVYQVLIVTELSPFRGAFEYEPVELGPSWRVVLVGLKPIGNDCNQCCTCAFSDSFVTALVEGSEEDIGFELCLAISAD</sequence>
<dbReference type="PANTHER" id="PTHR35300:SF5">
    <property type="entry name" value="HISTONE ACETYLTRANSFERASE"/>
    <property type="match status" value="1"/>
</dbReference>
<dbReference type="GO" id="GO:0003712">
    <property type="term" value="F:transcription coregulator activity"/>
    <property type="evidence" value="ECO:0007669"/>
    <property type="project" value="InterPro"/>
</dbReference>
<dbReference type="AlphaFoldDB" id="A0A7J7G680"/>
<dbReference type="InterPro" id="IPR036529">
    <property type="entry name" value="KIX_dom_sf"/>
</dbReference>
<protein>
    <recommendedName>
        <fullName evidence="4">Mediator complex subunit 15 KIX domain-containing protein</fullName>
    </recommendedName>
</protein>
<evidence type="ECO:0008006" key="4">
    <source>
        <dbReference type="Google" id="ProtNLM"/>
    </source>
</evidence>
<dbReference type="Gene3D" id="1.10.246.20">
    <property type="entry name" value="Coactivator CBP, KIX domain"/>
    <property type="match status" value="1"/>
</dbReference>
<dbReference type="PANTHER" id="PTHR35300">
    <property type="entry name" value="COACTIVATOR CBP, KIX DOMAIN-CONTAINING PROTEIN-RELATED"/>
    <property type="match status" value="1"/>
</dbReference>
<comment type="caution">
    <text evidence="2">The sequence shown here is derived from an EMBL/GenBank/DDBJ whole genome shotgun (WGS) entry which is preliminary data.</text>
</comment>
<keyword evidence="3" id="KW-1185">Reference proteome</keyword>
<evidence type="ECO:0000313" key="2">
    <source>
        <dbReference type="EMBL" id="KAF5936219.1"/>
    </source>
</evidence>
<evidence type="ECO:0000256" key="1">
    <source>
        <dbReference type="ARBA" id="ARBA00023242"/>
    </source>
</evidence>
<gene>
    <name evidence="2" type="ORF">HYC85_027348</name>
</gene>
<accession>A0A7J7G680</accession>